<feature type="domain" description="Glycosyl hydrolase family 31 C-terminal" evidence="8">
    <location>
        <begin position="927"/>
        <end position="1018"/>
    </location>
</feature>
<evidence type="ECO:0000313" key="9">
    <source>
        <dbReference type="EMBL" id="CDI53611.1"/>
    </source>
</evidence>
<evidence type="ECO:0000256" key="2">
    <source>
        <dbReference type="ARBA" id="ARBA00022729"/>
    </source>
</evidence>
<dbReference type="Pfam" id="PF21365">
    <property type="entry name" value="Glyco_hydro_31_3rd"/>
    <property type="match status" value="1"/>
</dbReference>
<dbReference type="InterPro" id="IPR011013">
    <property type="entry name" value="Gal_mutarotase_sf_dom"/>
</dbReference>
<feature type="compositionally biased region" description="Low complexity" evidence="6">
    <location>
        <begin position="669"/>
        <end position="689"/>
    </location>
</feature>
<keyword evidence="2" id="KW-0732">Signal</keyword>
<dbReference type="SUPFAM" id="SSF51011">
    <property type="entry name" value="Glycosyl hydrolase domain"/>
    <property type="match status" value="1"/>
</dbReference>
<name>A0A077R3R0_9BASI</name>
<feature type="region of interest" description="Disordered" evidence="6">
    <location>
        <begin position="127"/>
        <end position="146"/>
    </location>
</feature>
<dbReference type="PANTHER" id="PTHR22762:SF133">
    <property type="entry name" value="P-TYPE DOMAIN-CONTAINING PROTEIN"/>
    <property type="match status" value="1"/>
</dbReference>
<dbReference type="Gene3D" id="3.20.20.80">
    <property type="entry name" value="Glycosidases"/>
    <property type="match status" value="2"/>
</dbReference>
<dbReference type="InterPro" id="IPR000322">
    <property type="entry name" value="Glyco_hydro_31_TIM"/>
</dbReference>
<keyword evidence="4" id="KW-0325">Glycoprotein</keyword>
<organism evidence="9">
    <name type="scientific">Melanopsichium pennsylvanicum 4</name>
    <dbReference type="NCBI Taxonomy" id="1398559"/>
    <lineage>
        <taxon>Eukaryota</taxon>
        <taxon>Fungi</taxon>
        <taxon>Dikarya</taxon>
        <taxon>Basidiomycota</taxon>
        <taxon>Ustilaginomycotina</taxon>
        <taxon>Ustilaginomycetes</taxon>
        <taxon>Ustilaginales</taxon>
        <taxon>Ustilaginaceae</taxon>
        <taxon>Melanopsichium</taxon>
    </lineage>
</organism>
<evidence type="ECO:0000256" key="4">
    <source>
        <dbReference type="ARBA" id="ARBA00023180"/>
    </source>
</evidence>
<dbReference type="Pfam" id="PF01055">
    <property type="entry name" value="Glyco_hydro_31_2nd"/>
    <property type="match status" value="1"/>
</dbReference>
<dbReference type="InterPro" id="IPR017853">
    <property type="entry name" value="GH"/>
</dbReference>
<dbReference type="SUPFAM" id="SSF74650">
    <property type="entry name" value="Galactose mutarotase-like"/>
    <property type="match status" value="1"/>
</dbReference>
<dbReference type="SUPFAM" id="SSF51445">
    <property type="entry name" value="(Trans)glycosidases"/>
    <property type="match status" value="1"/>
</dbReference>
<dbReference type="InterPro" id="IPR048395">
    <property type="entry name" value="Glyco_hydro_31_C"/>
</dbReference>
<comment type="similarity">
    <text evidence="1">Belongs to the glycosyl hydrolase 31 family.</text>
</comment>
<dbReference type="GO" id="GO:0030246">
    <property type="term" value="F:carbohydrate binding"/>
    <property type="evidence" value="ECO:0007669"/>
    <property type="project" value="InterPro"/>
</dbReference>
<proteinExistence type="inferred from homology"/>
<dbReference type="InterPro" id="IPR030458">
    <property type="entry name" value="Glyco_hydro_31_AS"/>
</dbReference>
<dbReference type="CDD" id="cd06602">
    <property type="entry name" value="GH31_MGAM_SI_GAA"/>
    <property type="match status" value="1"/>
</dbReference>
<evidence type="ECO:0000256" key="3">
    <source>
        <dbReference type="ARBA" id="ARBA00022801"/>
    </source>
</evidence>
<evidence type="ECO:0000256" key="5">
    <source>
        <dbReference type="ARBA" id="ARBA00023295"/>
    </source>
</evidence>
<keyword evidence="5" id="KW-0326">Glycosidase</keyword>
<dbReference type="CDD" id="cd14752">
    <property type="entry name" value="GH31_N"/>
    <property type="match status" value="1"/>
</dbReference>
<feature type="domain" description="Glycoside hydrolase family 31 TIM barrel" evidence="7">
    <location>
        <begin position="448"/>
        <end position="918"/>
    </location>
</feature>
<dbReference type="AlphaFoldDB" id="A0A077R3R0"/>
<protein>
    <submittedName>
        <fullName evidence="9">Probable Alpha-glucosidase</fullName>
    </submittedName>
</protein>
<dbReference type="PROSITE" id="PS00129">
    <property type="entry name" value="GLYCOSYL_HYDROL_F31_1"/>
    <property type="match status" value="1"/>
</dbReference>
<dbReference type="InterPro" id="IPR030459">
    <property type="entry name" value="Glyco_hydro_31_CS"/>
</dbReference>
<sequence>MADYAQLGFGAPLVLPRLIPLFAPTHPSSASSVICPGILTALACKLAFCLNSQSQTPQNISSHNHSIQPTQSQPSPARLQHLVMRCSLAAASLTPLFAALITLTTASFALPSSILSHQLETNIFQSRADSNNNGSSSSSNHKTISPSFDVTKCNGYQLVGEPNESQHGFTASLSLIGTPCHAYGVDIHNLTLSVVYEKKHQLHVHIYDTAKQQYQLPNGLIYSYPSSNPQEVQHGSTAEESDLIFHHTAENRTATHASWAFWIARKSSGDVIFDTRPSNIPTYDEGMNNVSADTKRNSTAMPKHELIFENQYLQLSSALPQDANIYGLGEYVTGSFRRDPNQTLQPFFTLDAGTPVDSNMYGYHPVYTEARRGDDGKLRTHSVFMQQTSGMDVLLRKQTVQFRAIGGSIDLRFFSGDASFPSDTDKNEVTNSPNTAISQYVNFIGKPVIHPYWSYGFHLCRWGYNNVSETQAIIDQMRDANIPLEVQWNDIDYLQSFRDFTVDPQRFPQSEFSSMIKGLKDNHQHYIPIIDMAIPKAPTNSSDTYYPGTRGDELDVFLKNKNGSEYIGQVWPGYASFVDQQAKNAGQWWTEAIRNFSEIVDFSGIWLDMNEPSSFVIGNAAGPETNLSDTPAYTAATSVAGWPQGYNNLTWGNSGNITVNGTYTYRDGPVQNNDQSSSSQRRSLLPVLSPEHDVNLAKRQQGGSKYGANDPDYQYHNSSQRYVSNPPYAIHNGIHISETELNTNLDKKTVSMDAVGVDGKREFYDVHNLDGTLEEQHFYQALSTIRPKERPFLISRSTYPGAGKFTGHWLGDNYALWTILPGQEAYKAGAGMAQSIDGVLQFQIFGIHLIGADICGFNRNSDEELCNRWMMLGAFLPFMRNHNTIGAIGQEPFRWESVANASRIAISKRYEILPSLYSHMGQSAASGEPAVRALWYEFPQVFEQTKDFAHQFLFGDNLLVSPTLEPNVTSIKALFPSAGGKWRNIFTYEALDVEADKNVTIAAELSTINVHLRPGKVLLTHTQPGYTVYETAQSAFGLMVNLNEQGEAKQSFYLDDGMTPSPTPNSTLVVSAANGMVNGSIIGDYKTAQNLSYVVVMDVKQKPNQVTMMNGNTAQFEWNQSKSLLNVTGLDADLNSKWSISWS</sequence>
<dbReference type="Gene3D" id="2.60.40.1180">
    <property type="entry name" value="Golgi alpha-mannosidase II"/>
    <property type="match status" value="2"/>
</dbReference>
<reference evidence="9" key="1">
    <citation type="journal article" date="2014" name="Genome Biol. Evol.">
        <title>Gene Loss Rather Than Gene Gain Is Associated with a Host Jump from Monocots to Dicots in the Smut Fungus Melanopsichium pennsylvanicum.</title>
        <authorList>
            <person name="Sharma R."/>
            <person name="Mishra B."/>
            <person name="Runge F."/>
            <person name="Thines M."/>
        </authorList>
    </citation>
    <scope>NUCLEOTIDE SEQUENCE</scope>
    <source>
        <strain evidence="9">4</strain>
    </source>
</reference>
<feature type="region of interest" description="Disordered" evidence="6">
    <location>
        <begin position="663"/>
        <end position="691"/>
    </location>
</feature>
<dbReference type="PANTHER" id="PTHR22762">
    <property type="entry name" value="ALPHA-GLUCOSIDASE"/>
    <property type="match status" value="1"/>
</dbReference>
<dbReference type="EMBL" id="HG529584">
    <property type="protein sequence ID" value="CDI53611.1"/>
    <property type="molecule type" value="Genomic_DNA"/>
</dbReference>
<evidence type="ECO:0000259" key="8">
    <source>
        <dbReference type="Pfam" id="PF21365"/>
    </source>
</evidence>
<dbReference type="GO" id="GO:0004553">
    <property type="term" value="F:hydrolase activity, hydrolyzing O-glycosyl compounds"/>
    <property type="evidence" value="ECO:0007669"/>
    <property type="project" value="InterPro"/>
</dbReference>
<dbReference type="Gene3D" id="2.60.40.1760">
    <property type="entry name" value="glycosyl hydrolase (family 31)"/>
    <property type="match status" value="1"/>
</dbReference>
<evidence type="ECO:0000256" key="6">
    <source>
        <dbReference type="SAM" id="MobiDB-lite"/>
    </source>
</evidence>
<accession>A0A077R3R0</accession>
<dbReference type="InterPro" id="IPR013780">
    <property type="entry name" value="Glyco_hydro_b"/>
</dbReference>
<keyword evidence="3" id="KW-0378">Hydrolase</keyword>
<evidence type="ECO:0000256" key="1">
    <source>
        <dbReference type="ARBA" id="ARBA00007806"/>
    </source>
</evidence>
<dbReference type="GO" id="GO:0005975">
    <property type="term" value="P:carbohydrate metabolic process"/>
    <property type="evidence" value="ECO:0007669"/>
    <property type="project" value="InterPro"/>
</dbReference>
<evidence type="ECO:0000259" key="7">
    <source>
        <dbReference type="Pfam" id="PF01055"/>
    </source>
</evidence>
<dbReference type="PROSITE" id="PS00707">
    <property type="entry name" value="GLYCOSYL_HYDROL_F31_2"/>
    <property type="match status" value="1"/>
</dbReference>